<evidence type="ECO:0000313" key="3">
    <source>
        <dbReference type="Proteomes" id="UP000019151"/>
    </source>
</evidence>
<name>W0RN63_9BACT</name>
<keyword evidence="3" id="KW-1185">Reference proteome</keyword>
<evidence type="ECO:0000313" key="2">
    <source>
        <dbReference type="EMBL" id="AHG91750.1"/>
    </source>
</evidence>
<dbReference type="InParanoid" id="W0RN63"/>
<proteinExistence type="predicted"/>
<dbReference type="AlphaFoldDB" id="W0RN63"/>
<dbReference type="Proteomes" id="UP000019151">
    <property type="component" value="Chromosome"/>
</dbReference>
<sequence length="208" mass="19171">MLDSAARSVRAARSCDGADGATIGAGLPLGALLGGLLVGTVALVVVDRGGATNAIQAALGGRLLPPEAGSPPAGNAPPDPWDPDAPAAPGPPAADPQSAGGAGVVPPSLEPPSTTGGGAPAIGGASPPGGAGGPAGPVIVVAPAQSADGAIGDSIGDADGAAVAVPGDPVPATTPPSDGVDLAAEPGSLPLLVLGALLLVVARRRRAA</sequence>
<dbReference type="EMBL" id="CP007128">
    <property type="protein sequence ID" value="AHG91750.1"/>
    <property type="molecule type" value="Genomic_DNA"/>
</dbReference>
<feature type="region of interest" description="Disordered" evidence="1">
    <location>
        <begin position="65"/>
        <end position="136"/>
    </location>
</feature>
<accession>W0RN63</accession>
<gene>
    <name evidence="2" type="ORF">J421_4213</name>
</gene>
<evidence type="ECO:0000256" key="1">
    <source>
        <dbReference type="SAM" id="MobiDB-lite"/>
    </source>
</evidence>
<dbReference type="RefSeq" id="WP_025413188.1">
    <property type="nucleotide sequence ID" value="NZ_CP007128.1"/>
</dbReference>
<dbReference type="HOGENOM" id="CLU_1319401_0_0_0"/>
<dbReference type="NCBIfam" id="TIGR02595">
    <property type="entry name" value="PEP_CTERM"/>
    <property type="match status" value="1"/>
</dbReference>
<dbReference type="KEGG" id="gba:J421_4213"/>
<reference evidence="2 3" key="1">
    <citation type="journal article" date="2014" name="Genome Announc.">
        <title>Genome Sequence and Methylome of Soil Bacterium Gemmatirosa kalamazoonensis KBS708T, a Member of the Rarely Cultivated Gemmatimonadetes Phylum.</title>
        <authorList>
            <person name="Debruyn J.M."/>
            <person name="Radosevich M."/>
            <person name="Wommack K.E."/>
            <person name="Polson S.W."/>
            <person name="Hauser L.J."/>
            <person name="Fawaz M.N."/>
            <person name="Korlach J."/>
            <person name="Tsai Y.C."/>
        </authorList>
    </citation>
    <scope>NUCLEOTIDE SEQUENCE [LARGE SCALE GENOMIC DNA]</scope>
    <source>
        <strain evidence="2 3">KBS708</strain>
    </source>
</reference>
<protein>
    <submittedName>
        <fullName evidence="2">PEP motif putative anchor domain protein</fullName>
    </submittedName>
</protein>
<organism evidence="2 3">
    <name type="scientific">Gemmatirosa kalamazoonensis</name>
    <dbReference type="NCBI Taxonomy" id="861299"/>
    <lineage>
        <taxon>Bacteria</taxon>
        <taxon>Pseudomonadati</taxon>
        <taxon>Gemmatimonadota</taxon>
        <taxon>Gemmatimonadia</taxon>
        <taxon>Gemmatimonadales</taxon>
        <taxon>Gemmatimonadaceae</taxon>
        <taxon>Gemmatirosa</taxon>
    </lineage>
</organism>
<dbReference type="InterPro" id="IPR013424">
    <property type="entry name" value="Ice-binding_C"/>
</dbReference>
<feature type="compositionally biased region" description="Gly residues" evidence="1">
    <location>
        <begin position="115"/>
        <end position="135"/>
    </location>
</feature>